<evidence type="ECO:0000313" key="3">
    <source>
        <dbReference type="Proteomes" id="UP000008225"/>
    </source>
</evidence>
<keyword evidence="1" id="KW-0732">Signal</keyword>
<name>F7DBL4_CALJA</name>
<dbReference type="STRING" id="9483.ENSCJAP00000015781"/>
<evidence type="ECO:0000313" key="2">
    <source>
        <dbReference type="Ensembl" id="ENSCJAP00000015781.4"/>
    </source>
</evidence>
<proteinExistence type="predicted"/>
<accession>F7DBL4</accession>
<reference evidence="2" key="3">
    <citation type="submission" date="2025-09" db="UniProtKB">
        <authorList>
            <consortium name="Ensembl"/>
        </authorList>
    </citation>
    <scope>IDENTIFICATION</scope>
</reference>
<reference evidence="2" key="1">
    <citation type="submission" date="2009-03" db="EMBL/GenBank/DDBJ databases">
        <authorList>
            <person name="Warren W."/>
            <person name="Ye L."/>
            <person name="Minx P."/>
            <person name="Worley K."/>
            <person name="Gibbs R."/>
            <person name="Wilson R.K."/>
        </authorList>
    </citation>
    <scope>NUCLEOTIDE SEQUENCE [LARGE SCALE GENOMIC DNA]</scope>
</reference>
<dbReference type="InParanoid" id="F7DBL4"/>
<dbReference type="Proteomes" id="UP000008225">
    <property type="component" value="Chromosome 11"/>
</dbReference>
<dbReference type="GeneTree" id="ENSGT00390000012586"/>
<dbReference type="eggNOG" id="ENOG502TDVG">
    <property type="taxonomic scope" value="Eukaryota"/>
</dbReference>
<feature type="signal peptide" evidence="1">
    <location>
        <begin position="1"/>
        <end position="21"/>
    </location>
</feature>
<keyword evidence="3" id="KW-1185">Reference proteome</keyword>
<feature type="chain" id="PRO_5035209910" evidence="1">
    <location>
        <begin position="22"/>
        <end position="110"/>
    </location>
</feature>
<reference evidence="2" key="2">
    <citation type="submission" date="2025-08" db="UniProtKB">
        <authorList>
            <consortium name="Ensembl"/>
        </authorList>
    </citation>
    <scope>IDENTIFICATION</scope>
</reference>
<gene>
    <name evidence="2" type="primary">PATE1</name>
</gene>
<organism evidence="2 3">
    <name type="scientific">Callithrix jacchus</name>
    <name type="common">White-tufted-ear marmoset</name>
    <name type="synonym">Simia Jacchus</name>
    <dbReference type="NCBI Taxonomy" id="9483"/>
    <lineage>
        <taxon>Eukaryota</taxon>
        <taxon>Metazoa</taxon>
        <taxon>Chordata</taxon>
        <taxon>Craniata</taxon>
        <taxon>Vertebrata</taxon>
        <taxon>Euteleostomi</taxon>
        <taxon>Mammalia</taxon>
        <taxon>Eutheria</taxon>
        <taxon>Euarchontoglires</taxon>
        <taxon>Primates</taxon>
        <taxon>Haplorrhini</taxon>
        <taxon>Platyrrhini</taxon>
        <taxon>Cebidae</taxon>
        <taxon>Callitrichinae</taxon>
        <taxon>Callithrix</taxon>
        <taxon>Callithrix</taxon>
    </lineage>
</organism>
<evidence type="ECO:0000256" key="1">
    <source>
        <dbReference type="SAM" id="SignalP"/>
    </source>
</evidence>
<dbReference type="Ensembl" id="ENSCJAT00000016673.4">
    <property type="protein sequence ID" value="ENSCJAP00000015781.4"/>
    <property type="gene ID" value="ENSCJAG00000008556.5"/>
</dbReference>
<sequence length="110" mass="12522">MDRSILLELPILLFCFRALSGSLLQRKAAVIEIAQCSMWHFQFSGEVCSRRRGTASMEECCMFGFGRNGTPLLIVMGCQKNCADVKGIRWSVYFVNFRGCRGYDLCNEDF</sequence>
<protein>
    <submittedName>
        <fullName evidence="2">Prostate and testis expressed 1</fullName>
    </submittedName>
</protein>
<dbReference type="AlphaFoldDB" id="F7DBL4"/>
<dbReference type="FunCoup" id="F7DBL4">
    <property type="interactions" value="351"/>
</dbReference>